<evidence type="ECO:0000256" key="2">
    <source>
        <dbReference type="ARBA" id="ARBA00009009"/>
    </source>
</evidence>
<dbReference type="InterPro" id="IPR012338">
    <property type="entry name" value="Beta-lactam/transpept-like"/>
</dbReference>
<gene>
    <name evidence="6" type="ORF">DRW42_22770</name>
</gene>
<dbReference type="InterPro" id="IPR000871">
    <property type="entry name" value="Beta-lactam_class-A"/>
</dbReference>
<keyword evidence="7" id="KW-1185">Reference proteome</keyword>
<evidence type="ECO:0000259" key="5">
    <source>
        <dbReference type="Pfam" id="PF13354"/>
    </source>
</evidence>
<dbReference type="EC" id="3.5.2.6" evidence="3"/>
<name>A0A366KNG4_9SPHI</name>
<comment type="similarity">
    <text evidence="2">Belongs to the class-A beta-lactamase family.</text>
</comment>
<evidence type="ECO:0000256" key="1">
    <source>
        <dbReference type="ARBA" id="ARBA00001526"/>
    </source>
</evidence>
<reference evidence="6 7" key="1">
    <citation type="submission" date="2018-07" db="EMBL/GenBank/DDBJ databases">
        <title>A draft genome of a endophytic bacteria, a new species of Pedobacter.</title>
        <authorList>
            <person name="Zhang Z.D."/>
            <person name="Chen Z.J."/>
        </authorList>
    </citation>
    <scope>NUCLEOTIDE SEQUENCE [LARGE SCALE GENOMIC DNA]</scope>
    <source>
        <strain evidence="6 7">RS10</strain>
    </source>
</reference>
<dbReference type="Proteomes" id="UP000252081">
    <property type="component" value="Unassembled WGS sequence"/>
</dbReference>
<comment type="catalytic activity">
    <reaction evidence="1">
        <text>a beta-lactam + H2O = a substituted beta-amino acid</text>
        <dbReference type="Rhea" id="RHEA:20401"/>
        <dbReference type="ChEBI" id="CHEBI:15377"/>
        <dbReference type="ChEBI" id="CHEBI:35627"/>
        <dbReference type="ChEBI" id="CHEBI:140347"/>
        <dbReference type="EC" id="3.5.2.6"/>
    </reaction>
</comment>
<dbReference type="GO" id="GO:0030655">
    <property type="term" value="P:beta-lactam antibiotic catabolic process"/>
    <property type="evidence" value="ECO:0007669"/>
    <property type="project" value="InterPro"/>
</dbReference>
<dbReference type="InterPro" id="IPR045155">
    <property type="entry name" value="Beta-lactam_cat"/>
</dbReference>
<dbReference type="GO" id="GO:0008800">
    <property type="term" value="F:beta-lactamase activity"/>
    <property type="evidence" value="ECO:0007669"/>
    <property type="project" value="UniProtKB-EC"/>
</dbReference>
<feature type="chain" id="PRO_5016677591" description="beta-lactamase" evidence="4">
    <location>
        <begin position="19"/>
        <end position="415"/>
    </location>
</feature>
<dbReference type="GO" id="GO:0046677">
    <property type="term" value="P:response to antibiotic"/>
    <property type="evidence" value="ECO:0007669"/>
    <property type="project" value="InterPro"/>
</dbReference>
<dbReference type="Gene3D" id="3.40.710.10">
    <property type="entry name" value="DD-peptidase/beta-lactamase superfamily"/>
    <property type="match status" value="1"/>
</dbReference>
<dbReference type="AlphaFoldDB" id="A0A366KNG4"/>
<dbReference type="SUPFAM" id="SSF56601">
    <property type="entry name" value="beta-lactamase/transpeptidase-like"/>
    <property type="match status" value="1"/>
</dbReference>
<keyword evidence="4" id="KW-0732">Signal</keyword>
<evidence type="ECO:0000313" key="7">
    <source>
        <dbReference type="Proteomes" id="UP000252081"/>
    </source>
</evidence>
<dbReference type="EMBL" id="QNQU01000024">
    <property type="protein sequence ID" value="RBQ03221.1"/>
    <property type="molecule type" value="Genomic_DNA"/>
</dbReference>
<accession>A0A366KNG4</accession>
<comment type="caution">
    <text evidence="6">The sequence shown here is derived from an EMBL/GenBank/DDBJ whole genome shotgun (WGS) entry which is preliminary data.</text>
</comment>
<proteinExistence type="inferred from homology"/>
<evidence type="ECO:0000256" key="4">
    <source>
        <dbReference type="SAM" id="SignalP"/>
    </source>
</evidence>
<feature type="domain" description="Beta-lactamase class A catalytic" evidence="5">
    <location>
        <begin position="72"/>
        <end position="335"/>
    </location>
</feature>
<dbReference type="OrthoDB" id="1884322at2"/>
<feature type="signal peptide" evidence="4">
    <location>
        <begin position="1"/>
        <end position="18"/>
    </location>
</feature>
<dbReference type="PANTHER" id="PTHR35333">
    <property type="entry name" value="BETA-LACTAMASE"/>
    <property type="match status" value="1"/>
</dbReference>
<dbReference type="Pfam" id="PF13354">
    <property type="entry name" value="Beta-lactamase2"/>
    <property type="match status" value="1"/>
</dbReference>
<protein>
    <recommendedName>
        <fullName evidence="3">beta-lactamase</fullName>
        <ecNumber evidence="3">3.5.2.6</ecNumber>
    </recommendedName>
</protein>
<dbReference type="PANTHER" id="PTHR35333:SF3">
    <property type="entry name" value="BETA-LACTAMASE-TYPE TRANSPEPTIDASE FOLD CONTAINING PROTEIN"/>
    <property type="match status" value="1"/>
</dbReference>
<sequence>MKRILTIALSLMILSVMAQKTDTIFLKKLMEAKPDLFSTVLSHPDHNQVQILYTQINRDAKNQPTFKTFSYNLDPHHYFYPASTVKLAAVIFALEKVNRLKNTGLSAKSTMITDSAYKGQNKVLKDTSAKSGLPSIEHYVKKILLTSDNDAFNRLFEFIGRAEINEKLKANGLNNSRILNRLAIGDAGESAKHTNPIKFYNGDKLVYDQPAQYDPKEYELQLTNLVMGKGYMDSTDKLVNKPFSLAGKNAFAINDQQKLMQKLIFPEAFPANKRFNLTPEDYKLIYTYMSKYPTESDFPKYDPKEFWAAYAKMLYYGREQVTPDPNIRIFNKYGDSYGYIIDNSYFVDFKNGIEYFLTAVVQSNEDGIFNDNKYEYETVCFPFMKNLGRTIYELELQRNKKHKPDFSKFKIDYNP</sequence>
<organism evidence="6 7">
    <name type="scientific">Pedobacter miscanthi</name>
    <dbReference type="NCBI Taxonomy" id="2259170"/>
    <lineage>
        <taxon>Bacteria</taxon>
        <taxon>Pseudomonadati</taxon>
        <taxon>Bacteroidota</taxon>
        <taxon>Sphingobacteriia</taxon>
        <taxon>Sphingobacteriales</taxon>
        <taxon>Sphingobacteriaceae</taxon>
        <taxon>Pedobacter</taxon>
    </lineage>
</organism>
<evidence type="ECO:0000256" key="3">
    <source>
        <dbReference type="ARBA" id="ARBA00012865"/>
    </source>
</evidence>
<evidence type="ECO:0000313" key="6">
    <source>
        <dbReference type="EMBL" id="RBQ03221.1"/>
    </source>
</evidence>
<dbReference type="RefSeq" id="WP_113951177.1">
    <property type="nucleotide sequence ID" value="NZ_QNQU01000024.1"/>
</dbReference>